<evidence type="ECO:0000313" key="3">
    <source>
        <dbReference type="Proteomes" id="UP000186817"/>
    </source>
</evidence>
<accession>A0A1Q9EVS9</accession>
<organism evidence="2 3">
    <name type="scientific">Symbiodinium microadriaticum</name>
    <name type="common">Dinoflagellate</name>
    <name type="synonym">Zooxanthella microadriatica</name>
    <dbReference type="NCBI Taxonomy" id="2951"/>
    <lineage>
        <taxon>Eukaryota</taxon>
        <taxon>Sar</taxon>
        <taxon>Alveolata</taxon>
        <taxon>Dinophyceae</taxon>
        <taxon>Suessiales</taxon>
        <taxon>Symbiodiniaceae</taxon>
        <taxon>Symbiodinium</taxon>
    </lineage>
</organism>
<proteinExistence type="predicted"/>
<feature type="region of interest" description="Disordered" evidence="1">
    <location>
        <begin position="1"/>
        <end position="89"/>
    </location>
</feature>
<dbReference type="EMBL" id="LSRX01000058">
    <property type="protein sequence ID" value="OLQ11530.1"/>
    <property type="molecule type" value="Genomic_DNA"/>
</dbReference>
<sequence>MSPSAHAYGHANGHSGTSRGMDPSAHAYGWLRPRTGTARPRRPEILFIKKAKIRPSLPGGPRCRETLVAGRQEASVPETDAGAKRTVRW</sequence>
<dbReference type="AlphaFoldDB" id="A0A1Q9EVS9"/>
<comment type="caution">
    <text evidence="2">The sequence shown here is derived from an EMBL/GenBank/DDBJ whole genome shotgun (WGS) entry which is preliminary data.</text>
</comment>
<reference evidence="2 3" key="1">
    <citation type="submission" date="2016-02" db="EMBL/GenBank/DDBJ databases">
        <title>Genome analysis of coral dinoflagellate symbionts highlights evolutionary adaptations to a symbiotic lifestyle.</title>
        <authorList>
            <person name="Aranda M."/>
            <person name="Li Y."/>
            <person name="Liew Y.J."/>
            <person name="Baumgarten S."/>
            <person name="Simakov O."/>
            <person name="Wilson M."/>
            <person name="Piel J."/>
            <person name="Ashoor H."/>
            <person name="Bougouffa S."/>
            <person name="Bajic V.B."/>
            <person name="Ryu T."/>
            <person name="Ravasi T."/>
            <person name="Bayer T."/>
            <person name="Micklem G."/>
            <person name="Kim H."/>
            <person name="Bhak J."/>
            <person name="Lajeunesse T.C."/>
            <person name="Voolstra C.R."/>
        </authorList>
    </citation>
    <scope>NUCLEOTIDE SEQUENCE [LARGE SCALE GENOMIC DNA]</scope>
    <source>
        <strain evidence="2 3">CCMP2467</strain>
    </source>
</reference>
<keyword evidence="3" id="KW-1185">Reference proteome</keyword>
<evidence type="ECO:0000313" key="2">
    <source>
        <dbReference type="EMBL" id="OLQ11530.1"/>
    </source>
</evidence>
<name>A0A1Q9EVS9_SYMMI</name>
<dbReference type="Proteomes" id="UP000186817">
    <property type="component" value="Unassembled WGS sequence"/>
</dbReference>
<evidence type="ECO:0000256" key="1">
    <source>
        <dbReference type="SAM" id="MobiDB-lite"/>
    </source>
</evidence>
<gene>
    <name evidence="2" type="ORF">AK812_SmicGene4645</name>
</gene>
<protein>
    <submittedName>
        <fullName evidence="2">Uncharacterized protein</fullName>
    </submittedName>
</protein>